<feature type="compositionally biased region" description="Basic residues" evidence="1">
    <location>
        <begin position="1"/>
        <end position="10"/>
    </location>
</feature>
<gene>
    <name evidence="2" type="ORF">PHYBLDRAFT_146068</name>
</gene>
<feature type="region of interest" description="Disordered" evidence="1">
    <location>
        <begin position="1"/>
        <end position="25"/>
    </location>
</feature>
<dbReference type="EMBL" id="KV440982">
    <property type="protein sequence ID" value="OAD72747.1"/>
    <property type="molecule type" value="Genomic_DNA"/>
</dbReference>
<keyword evidence="3" id="KW-1185">Reference proteome</keyword>
<proteinExistence type="predicted"/>
<organism evidence="2 3">
    <name type="scientific">Phycomyces blakesleeanus (strain ATCC 8743b / DSM 1359 / FGSC 10004 / NBRC 33097 / NRRL 1555)</name>
    <dbReference type="NCBI Taxonomy" id="763407"/>
    <lineage>
        <taxon>Eukaryota</taxon>
        <taxon>Fungi</taxon>
        <taxon>Fungi incertae sedis</taxon>
        <taxon>Mucoromycota</taxon>
        <taxon>Mucoromycotina</taxon>
        <taxon>Mucoromycetes</taxon>
        <taxon>Mucorales</taxon>
        <taxon>Phycomycetaceae</taxon>
        <taxon>Phycomyces</taxon>
    </lineage>
</organism>
<name>A0A162PH18_PHYB8</name>
<dbReference type="InParanoid" id="A0A162PH18"/>
<dbReference type="RefSeq" id="XP_018290787.1">
    <property type="nucleotide sequence ID" value="XM_018431590.1"/>
</dbReference>
<reference evidence="3" key="1">
    <citation type="submission" date="2015-06" db="EMBL/GenBank/DDBJ databases">
        <title>Expansion of signal transduction pathways in fungi by whole-genome duplication.</title>
        <authorList>
            <consortium name="DOE Joint Genome Institute"/>
            <person name="Corrochano L.M."/>
            <person name="Kuo A."/>
            <person name="Marcet-Houben M."/>
            <person name="Polaino S."/>
            <person name="Salamov A."/>
            <person name="Villalobos J.M."/>
            <person name="Alvarez M.I."/>
            <person name="Avalos J."/>
            <person name="Benito E.P."/>
            <person name="Benoit I."/>
            <person name="Burger G."/>
            <person name="Camino L.P."/>
            <person name="Canovas D."/>
            <person name="Cerda-Olmedo E."/>
            <person name="Cheng J.-F."/>
            <person name="Dominguez A."/>
            <person name="Elias M."/>
            <person name="Eslava A.P."/>
            <person name="Glaser F."/>
            <person name="Grimwood J."/>
            <person name="Gutierrez G."/>
            <person name="Heitman J."/>
            <person name="Henrissat B."/>
            <person name="Iturriaga E.A."/>
            <person name="Lang B.F."/>
            <person name="Lavin J.L."/>
            <person name="Lee S."/>
            <person name="Li W."/>
            <person name="Lindquist E."/>
            <person name="Lopez-Garcia S."/>
            <person name="Luque E.M."/>
            <person name="Marcos A.T."/>
            <person name="Martin J."/>
            <person name="McCluskey K."/>
            <person name="Medina H.R."/>
            <person name="Miralles-Duran A."/>
            <person name="Miyazaki A."/>
            <person name="Munoz-Torres E."/>
            <person name="Oguiza J.A."/>
            <person name="Ohm R."/>
            <person name="Olmedo M."/>
            <person name="Orejas M."/>
            <person name="Ortiz-Castellanos L."/>
            <person name="Pisabarro A.G."/>
            <person name="Rodriguez-Romero J."/>
            <person name="Ruiz-Herrera J."/>
            <person name="Ruiz-Vazquez R."/>
            <person name="Sanz C."/>
            <person name="Schackwitz W."/>
            <person name="Schmutz J."/>
            <person name="Shahriari M."/>
            <person name="Shelest E."/>
            <person name="Silva-Franco F."/>
            <person name="Soanes D."/>
            <person name="Syed K."/>
            <person name="Tagua V.G."/>
            <person name="Talbot N.J."/>
            <person name="Thon M."/>
            <person name="De vries R.P."/>
            <person name="Wiebenga A."/>
            <person name="Yadav J.S."/>
            <person name="Braun E.L."/>
            <person name="Baker S."/>
            <person name="Garre V."/>
            <person name="Horwitz B."/>
            <person name="Torres-Martinez S."/>
            <person name="Idnurm A."/>
            <person name="Herrera-Estrella A."/>
            <person name="Gabaldon T."/>
            <person name="Grigoriev I.V."/>
        </authorList>
    </citation>
    <scope>NUCLEOTIDE SEQUENCE [LARGE SCALE GENOMIC DNA]</scope>
    <source>
        <strain evidence="3">NRRL 1555(-)</strain>
    </source>
</reference>
<protein>
    <submittedName>
        <fullName evidence="2">Uncharacterized protein</fullName>
    </submittedName>
</protein>
<evidence type="ECO:0000313" key="3">
    <source>
        <dbReference type="Proteomes" id="UP000077315"/>
    </source>
</evidence>
<evidence type="ECO:0000256" key="1">
    <source>
        <dbReference type="SAM" id="MobiDB-lite"/>
    </source>
</evidence>
<accession>A0A162PH18</accession>
<dbReference type="AlphaFoldDB" id="A0A162PH18"/>
<sequence>MDYFYKPHRTTPHDTYDSPSPALPPVMEERKTGWVRIQFKKTKPIETPLPDATTRQVYRDETTVEEQLFGLVKLD</sequence>
<dbReference type="GeneID" id="28992496"/>
<evidence type="ECO:0000313" key="2">
    <source>
        <dbReference type="EMBL" id="OAD72747.1"/>
    </source>
</evidence>
<dbReference type="VEuPathDB" id="FungiDB:PHYBLDRAFT_146068"/>
<dbReference type="Proteomes" id="UP000077315">
    <property type="component" value="Unassembled WGS sequence"/>
</dbReference>